<feature type="region of interest" description="Disordered" evidence="1">
    <location>
        <begin position="431"/>
        <end position="454"/>
    </location>
</feature>
<proteinExistence type="predicted"/>
<keyword evidence="2" id="KW-0812">Transmembrane</keyword>
<evidence type="ECO:0000256" key="1">
    <source>
        <dbReference type="SAM" id="MobiDB-lite"/>
    </source>
</evidence>
<reference evidence="3" key="2">
    <citation type="submission" date="2021-04" db="EMBL/GenBank/DDBJ databases">
        <authorList>
            <person name="Gilroy R."/>
        </authorList>
    </citation>
    <scope>NUCLEOTIDE SEQUENCE</scope>
    <source>
        <strain evidence="3">USASDec5-558</strain>
    </source>
</reference>
<evidence type="ECO:0000313" key="4">
    <source>
        <dbReference type="Proteomes" id="UP000886829"/>
    </source>
</evidence>
<sequence length="454" mass="47418">MIVEDNVARYEQSARPGCGTFKIQNCIADKEFGDYRNALAVLIVRSKSEEHLADWVSPNQDDFLVIRPKNPQQRAREFKFEVGPEVVNPMAYDNSGDYTLKIKDVNGIPRAYKVSLENIPRASKGNGPQPQKRPGFKAQAPNASNLSEEQKLQAAQAGLNKGPAAGFAGAAGTAGAASASGAANVPPKMTPRDVAAQRAAASAQREENLRKGSGLVKVLGILGVIVVLAILGFFMKDLLKGLFSGGPEVVVEQTASQPEEPAAPEEPAEPEVVLTPAQQNCRIDGNSADDRTIINNCLSAQPTAQDMQNLLVEAMRAERCEIALRILRTKGRAADGGVFAYVYATYADPSSSYSSSCITKSAQDAAYWTGNVAKDLNFTEAAGQELLDLIQAAPDGASNASSHVQSGTVVGAKVGNSSAAGAADAAGAASGAGNAGAASDHERGGMSMGSQRAL</sequence>
<feature type="region of interest" description="Disordered" evidence="1">
    <location>
        <begin position="177"/>
        <end position="207"/>
    </location>
</feature>
<gene>
    <name evidence="3" type="ORF">H9850_10015</name>
</gene>
<organism evidence="3 4">
    <name type="scientific">Candidatus Anaerobiospirillum pullistercoris</name>
    <dbReference type="NCBI Taxonomy" id="2838452"/>
    <lineage>
        <taxon>Bacteria</taxon>
        <taxon>Pseudomonadati</taxon>
        <taxon>Pseudomonadota</taxon>
        <taxon>Gammaproteobacteria</taxon>
        <taxon>Aeromonadales</taxon>
        <taxon>Succinivibrionaceae</taxon>
        <taxon>Anaerobiospirillum</taxon>
    </lineage>
</organism>
<keyword evidence="2" id="KW-0472">Membrane</keyword>
<name>A0A9D2B184_9GAMM</name>
<dbReference type="AlphaFoldDB" id="A0A9D2B184"/>
<keyword evidence="2" id="KW-1133">Transmembrane helix</keyword>
<feature type="region of interest" description="Disordered" evidence="1">
    <location>
        <begin position="119"/>
        <end position="157"/>
    </location>
</feature>
<evidence type="ECO:0000256" key="2">
    <source>
        <dbReference type="SAM" id="Phobius"/>
    </source>
</evidence>
<feature type="transmembrane region" description="Helical" evidence="2">
    <location>
        <begin position="214"/>
        <end position="235"/>
    </location>
</feature>
<comment type="caution">
    <text evidence="3">The sequence shown here is derived from an EMBL/GenBank/DDBJ whole genome shotgun (WGS) entry which is preliminary data.</text>
</comment>
<evidence type="ECO:0000313" key="3">
    <source>
        <dbReference type="EMBL" id="HIX57787.1"/>
    </source>
</evidence>
<accession>A0A9D2B184</accession>
<reference evidence="3" key="1">
    <citation type="journal article" date="2021" name="PeerJ">
        <title>Extensive microbial diversity within the chicken gut microbiome revealed by metagenomics and culture.</title>
        <authorList>
            <person name="Gilroy R."/>
            <person name="Ravi A."/>
            <person name="Getino M."/>
            <person name="Pursley I."/>
            <person name="Horton D.L."/>
            <person name="Alikhan N.F."/>
            <person name="Baker D."/>
            <person name="Gharbi K."/>
            <person name="Hall N."/>
            <person name="Watson M."/>
            <person name="Adriaenssens E.M."/>
            <person name="Foster-Nyarko E."/>
            <person name="Jarju S."/>
            <person name="Secka A."/>
            <person name="Antonio M."/>
            <person name="Oren A."/>
            <person name="Chaudhuri R.R."/>
            <person name="La Ragione R."/>
            <person name="Hildebrand F."/>
            <person name="Pallen M.J."/>
        </authorList>
    </citation>
    <scope>NUCLEOTIDE SEQUENCE</scope>
    <source>
        <strain evidence="3">USASDec5-558</strain>
    </source>
</reference>
<protein>
    <submittedName>
        <fullName evidence="3">Uncharacterized protein</fullName>
    </submittedName>
</protein>
<dbReference type="Proteomes" id="UP000886829">
    <property type="component" value="Unassembled WGS sequence"/>
</dbReference>
<dbReference type="EMBL" id="DXEV01000199">
    <property type="protein sequence ID" value="HIX57787.1"/>
    <property type="molecule type" value="Genomic_DNA"/>
</dbReference>